<gene>
    <name evidence="3" type="ORF">L484_018905</name>
</gene>
<dbReference type="Gene3D" id="3.30.70.270">
    <property type="match status" value="1"/>
</dbReference>
<dbReference type="InterPro" id="IPR053134">
    <property type="entry name" value="RNA-dir_DNA_polymerase"/>
</dbReference>
<keyword evidence="4" id="KW-1185">Reference proteome</keyword>
<dbReference type="STRING" id="981085.W9R2R9"/>
<dbReference type="InterPro" id="IPR043502">
    <property type="entry name" value="DNA/RNA_pol_sf"/>
</dbReference>
<dbReference type="Pfam" id="PF17919">
    <property type="entry name" value="RT_RNaseH_2"/>
    <property type="match status" value="1"/>
</dbReference>
<reference evidence="4" key="1">
    <citation type="submission" date="2013-01" db="EMBL/GenBank/DDBJ databases">
        <title>Draft Genome Sequence of a Mulberry Tree, Morus notabilis C.K. Schneid.</title>
        <authorList>
            <person name="He N."/>
            <person name="Zhao S."/>
        </authorList>
    </citation>
    <scope>NUCLEOTIDE SEQUENCE</scope>
</reference>
<name>W9R2R9_9ROSA</name>
<dbReference type="eggNOG" id="KOG0017">
    <property type="taxonomic scope" value="Eukaryota"/>
</dbReference>
<sequence length="237" mass="27075">MNPERYEALKEEVDKLISNGFIREAHYPSWVSNPVLVTKPNGMWRTCVDFSDLNKVCPKDGFPLPQIDQMVNDTAGHEMLSFMDAYSGYNQIPMHPSDEEHTLFIIDRGLYCYKGIEANPEKIQTLQDMKSPTSPKEVQKLTGCVATLNRFISKATDKYVPFFDALKGSNHFEWTPRCEEAFQKLKEHLGMPPILSKPIPGERLSLYLSVSEHAVSFVLTRNEERVLCKQETLGCRV</sequence>
<evidence type="ECO:0000259" key="1">
    <source>
        <dbReference type="Pfam" id="PF00078"/>
    </source>
</evidence>
<dbReference type="PANTHER" id="PTHR24559">
    <property type="entry name" value="TRANSPOSON TY3-I GAG-POL POLYPROTEIN"/>
    <property type="match status" value="1"/>
</dbReference>
<dbReference type="Pfam" id="PF00078">
    <property type="entry name" value="RVT_1"/>
    <property type="match status" value="1"/>
</dbReference>
<dbReference type="Proteomes" id="UP000030645">
    <property type="component" value="Unassembled WGS sequence"/>
</dbReference>
<dbReference type="InterPro" id="IPR041577">
    <property type="entry name" value="RT_RNaseH_2"/>
</dbReference>
<protein>
    <submittedName>
        <fullName evidence="3">Transposon Ty3-I Gag-Pol polyprotein</fullName>
    </submittedName>
</protein>
<dbReference type="SUPFAM" id="SSF56672">
    <property type="entry name" value="DNA/RNA polymerases"/>
    <property type="match status" value="1"/>
</dbReference>
<proteinExistence type="predicted"/>
<accession>W9R2R9</accession>
<feature type="domain" description="Reverse transcriptase/retrotransposon-derived protein RNase H-like" evidence="2">
    <location>
        <begin position="174"/>
        <end position="224"/>
    </location>
</feature>
<dbReference type="CDD" id="cd01647">
    <property type="entry name" value="RT_LTR"/>
    <property type="match status" value="1"/>
</dbReference>
<dbReference type="Gene3D" id="3.10.10.10">
    <property type="entry name" value="HIV Type 1 Reverse Transcriptase, subunit A, domain 1"/>
    <property type="match status" value="1"/>
</dbReference>
<organism evidence="3 4">
    <name type="scientific">Morus notabilis</name>
    <dbReference type="NCBI Taxonomy" id="981085"/>
    <lineage>
        <taxon>Eukaryota</taxon>
        <taxon>Viridiplantae</taxon>
        <taxon>Streptophyta</taxon>
        <taxon>Embryophyta</taxon>
        <taxon>Tracheophyta</taxon>
        <taxon>Spermatophyta</taxon>
        <taxon>Magnoliopsida</taxon>
        <taxon>eudicotyledons</taxon>
        <taxon>Gunneridae</taxon>
        <taxon>Pentapetalae</taxon>
        <taxon>rosids</taxon>
        <taxon>fabids</taxon>
        <taxon>Rosales</taxon>
        <taxon>Moraceae</taxon>
        <taxon>Moreae</taxon>
        <taxon>Morus</taxon>
    </lineage>
</organism>
<dbReference type="EMBL" id="KE344077">
    <property type="protein sequence ID" value="EXB53021.1"/>
    <property type="molecule type" value="Genomic_DNA"/>
</dbReference>
<dbReference type="InterPro" id="IPR043128">
    <property type="entry name" value="Rev_trsase/Diguanyl_cyclase"/>
</dbReference>
<dbReference type="AlphaFoldDB" id="W9R2R9"/>
<dbReference type="InterPro" id="IPR000477">
    <property type="entry name" value="RT_dom"/>
</dbReference>
<evidence type="ECO:0000313" key="4">
    <source>
        <dbReference type="Proteomes" id="UP000030645"/>
    </source>
</evidence>
<dbReference type="PANTHER" id="PTHR24559:SF444">
    <property type="entry name" value="REVERSE TRANSCRIPTASE DOMAIN-CONTAINING PROTEIN"/>
    <property type="match status" value="1"/>
</dbReference>
<evidence type="ECO:0000259" key="2">
    <source>
        <dbReference type="Pfam" id="PF17919"/>
    </source>
</evidence>
<feature type="domain" description="Reverse transcriptase" evidence="1">
    <location>
        <begin position="38"/>
        <end position="114"/>
    </location>
</feature>
<evidence type="ECO:0000313" key="3">
    <source>
        <dbReference type="EMBL" id="EXB53021.1"/>
    </source>
</evidence>